<dbReference type="OrthoDB" id="9764591at2"/>
<feature type="chain" id="PRO_5039230853" evidence="1">
    <location>
        <begin position="21"/>
        <end position="573"/>
    </location>
</feature>
<dbReference type="Gene3D" id="3.90.76.10">
    <property type="entry name" value="Dipeptide-binding Protein, Domain 1"/>
    <property type="match status" value="1"/>
</dbReference>
<evidence type="ECO:0000256" key="1">
    <source>
        <dbReference type="SAM" id="SignalP"/>
    </source>
</evidence>
<dbReference type="GO" id="GO:0015833">
    <property type="term" value="P:peptide transport"/>
    <property type="evidence" value="ECO:0007669"/>
    <property type="project" value="TreeGrafter"/>
</dbReference>
<keyword evidence="1" id="KW-0732">Signal</keyword>
<accession>A0A4S8QEC5</accession>
<feature type="signal peptide" evidence="1">
    <location>
        <begin position="1"/>
        <end position="20"/>
    </location>
</feature>
<sequence length="573" mass="63699">MRHRSKAAIALAAACTLALAAACTDSGSSEDPENLSIEQFPRNETLYTTGTAWEPPSDWNPVNPGQATGLNGLGYETLYLFDPNTQELSPWLAESGEWTEDLVFELKLRDGITWSDGEEMTADDVKYTVELGQIEAVPYANVWDWLAGVEVVDDLTVRFTFDEARHQEWDNFLFTTEIVPEHVFAEYSEDEILTGANEDPVVSGPYTVHSYDQDRIAWVKRDDWWATEALDLEVKPTYIVDIVNTSNEVTLNQLIQGEIDLSNNFLPGISDLLEGDPTLSTYYSEAPYMASANTAMLIPNTTIKPLDDPEFRRAMAFAISPGEIVDSVYSGIVSEASPTGLLPIWQDFYDQGAISEAGFQFEPSDAQTILADAGYEDSDGDGFVENLDGEAVSMTLNVPSGWTDWEEASRSIAEDLRDVGINVTEEFIDAGAVDDARTTGDFQLMLNNWSGITNSPWGHYRYLYQLPVQDNQGTANFSRIENEEAWQLTQELAATATDDPHYAEIIAELERISMEEMPAIPIWYNGVWAQSSNQVWTNWPSGDGDTPGVYPSVWNEMFGMGSIYMLTQLESAG</sequence>
<feature type="domain" description="Solute-binding protein family 5" evidence="2">
    <location>
        <begin position="87"/>
        <end position="464"/>
    </location>
</feature>
<dbReference type="InterPro" id="IPR000914">
    <property type="entry name" value="SBP_5_dom"/>
</dbReference>
<dbReference type="PIRSF" id="PIRSF002741">
    <property type="entry name" value="MppA"/>
    <property type="match status" value="1"/>
</dbReference>
<reference evidence="4" key="1">
    <citation type="submission" date="2019-04" db="EMBL/GenBank/DDBJ databases">
        <title>Nocardioides xinjiangensis sp. nov.</title>
        <authorList>
            <person name="Liu S."/>
        </authorList>
    </citation>
    <scope>NUCLEOTIDE SEQUENCE [LARGE SCALE GENOMIC DNA]</scope>
    <source>
        <strain evidence="4">18</strain>
    </source>
</reference>
<dbReference type="SUPFAM" id="SSF53850">
    <property type="entry name" value="Periplasmic binding protein-like II"/>
    <property type="match status" value="1"/>
</dbReference>
<dbReference type="AlphaFoldDB" id="A0A4S8QEC5"/>
<dbReference type="Gene3D" id="3.10.105.10">
    <property type="entry name" value="Dipeptide-binding Protein, Domain 3"/>
    <property type="match status" value="1"/>
</dbReference>
<name>A0A4S8QEC5_9ACTN</name>
<keyword evidence="4" id="KW-1185">Reference proteome</keyword>
<dbReference type="GO" id="GO:0043190">
    <property type="term" value="C:ATP-binding cassette (ABC) transporter complex"/>
    <property type="evidence" value="ECO:0007669"/>
    <property type="project" value="InterPro"/>
</dbReference>
<dbReference type="EMBL" id="STGY01000010">
    <property type="protein sequence ID" value="THV42943.1"/>
    <property type="molecule type" value="Genomic_DNA"/>
</dbReference>
<dbReference type="GO" id="GO:0042597">
    <property type="term" value="C:periplasmic space"/>
    <property type="evidence" value="ECO:0007669"/>
    <property type="project" value="UniProtKB-ARBA"/>
</dbReference>
<comment type="caution">
    <text evidence="3">The sequence shown here is derived from an EMBL/GenBank/DDBJ whole genome shotgun (WGS) entry which is preliminary data.</text>
</comment>
<evidence type="ECO:0000313" key="3">
    <source>
        <dbReference type="EMBL" id="THV42943.1"/>
    </source>
</evidence>
<protein>
    <submittedName>
        <fullName evidence="3">ABC transporter substrate-binding protein</fullName>
    </submittedName>
</protein>
<gene>
    <name evidence="3" type="ORF">FAB82_04135</name>
</gene>
<dbReference type="RefSeq" id="WP_136533273.1">
    <property type="nucleotide sequence ID" value="NZ_STGY01000010.1"/>
</dbReference>
<dbReference type="InterPro" id="IPR030678">
    <property type="entry name" value="Peptide/Ni-bd"/>
</dbReference>
<dbReference type="Proteomes" id="UP000308760">
    <property type="component" value="Unassembled WGS sequence"/>
</dbReference>
<evidence type="ECO:0000313" key="4">
    <source>
        <dbReference type="Proteomes" id="UP000308760"/>
    </source>
</evidence>
<organism evidence="3 4">
    <name type="scientific">Glycomyces buryatensis</name>
    <dbReference type="NCBI Taxonomy" id="2570927"/>
    <lineage>
        <taxon>Bacteria</taxon>
        <taxon>Bacillati</taxon>
        <taxon>Actinomycetota</taxon>
        <taxon>Actinomycetes</taxon>
        <taxon>Glycomycetales</taxon>
        <taxon>Glycomycetaceae</taxon>
        <taxon>Glycomyces</taxon>
    </lineage>
</organism>
<dbReference type="Pfam" id="PF00496">
    <property type="entry name" value="SBP_bac_5"/>
    <property type="match status" value="1"/>
</dbReference>
<dbReference type="GO" id="GO:1904680">
    <property type="term" value="F:peptide transmembrane transporter activity"/>
    <property type="evidence" value="ECO:0007669"/>
    <property type="project" value="TreeGrafter"/>
</dbReference>
<dbReference type="PANTHER" id="PTHR30290:SF82">
    <property type="entry name" value="ABC-TYPE DIPEPTIDE_OLIGOPEPTIDE TRANSPORT SYSTEM, PERIPLASMIC COMPONENT"/>
    <property type="match status" value="1"/>
</dbReference>
<dbReference type="InterPro" id="IPR039424">
    <property type="entry name" value="SBP_5"/>
</dbReference>
<proteinExistence type="predicted"/>
<dbReference type="Gene3D" id="3.40.190.10">
    <property type="entry name" value="Periplasmic binding protein-like II"/>
    <property type="match status" value="1"/>
</dbReference>
<evidence type="ECO:0000259" key="2">
    <source>
        <dbReference type="Pfam" id="PF00496"/>
    </source>
</evidence>
<dbReference type="CDD" id="cd08509">
    <property type="entry name" value="PBP2_TmCBP_oligosaccharides_like"/>
    <property type="match status" value="1"/>
</dbReference>
<reference evidence="3 4" key="2">
    <citation type="submission" date="2019-05" db="EMBL/GenBank/DDBJ databases">
        <title>Glycomyces buryatensis sp. nov.</title>
        <authorList>
            <person name="Nikitina E."/>
        </authorList>
    </citation>
    <scope>NUCLEOTIDE SEQUENCE [LARGE SCALE GENOMIC DNA]</scope>
    <source>
        <strain evidence="3 4">18</strain>
    </source>
</reference>
<dbReference type="PROSITE" id="PS51257">
    <property type="entry name" value="PROKAR_LIPOPROTEIN"/>
    <property type="match status" value="1"/>
</dbReference>
<dbReference type="PANTHER" id="PTHR30290">
    <property type="entry name" value="PERIPLASMIC BINDING COMPONENT OF ABC TRANSPORTER"/>
    <property type="match status" value="1"/>
</dbReference>